<evidence type="ECO:0000256" key="2">
    <source>
        <dbReference type="ARBA" id="ARBA00006275"/>
    </source>
</evidence>
<accession>A0A1N6J2C1</accession>
<dbReference type="OrthoDB" id="1094477at2"/>
<feature type="domain" description="SusD-like N-terminal" evidence="7">
    <location>
        <begin position="17"/>
        <end position="222"/>
    </location>
</feature>
<keyword evidence="4" id="KW-0472">Membrane</keyword>
<proteinExistence type="inferred from homology"/>
<protein>
    <submittedName>
        <fullName evidence="8">SusD family protein</fullName>
    </submittedName>
</protein>
<dbReference type="InterPro" id="IPR012944">
    <property type="entry name" value="SusD_RagB_dom"/>
</dbReference>
<keyword evidence="5" id="KW-0998">Cell outer membrane</keyword>
<dbReference type="Gene3D" id="1.25.40.390">
    <property type="match status" value="1"/>
</dbReference>
<dbReference type="Proteomes" id="UP000185003">
    <property type="component" value="Unassembled WGS sequence"/>
</dbReference>
<evidence type="ECO:0000259" key="6">
    <source>
        <dbReference type="Pfam" id="PF07980"/>
    </source>
</evidence>
<comment type="similarity">
    <text evidence="2">Belongs to the SusD family.</text>
</comment>
<evidence type="ECO:0000256" key="4">
    <source>
        <dbReference type="ARBA" id="ARBA00023136"/>
    </source>
</evidence>
<dbReference type="RefSeq" id="WP_084185680.1">
    <property type="nucleotide sequence ID" value="NZ_FSRA01000002.1"/>
</dbReference>
<dbReference type="GO" id="GO:0009279">
    <property type="term" value="C:cell outer membrane"/>
    <property type="evidence" value="ECO:0007669"/>
    <property type="project" value="UniProtKB-SubCell"/>
</dbReference>
<dbReference type="Pfam" id="PF14322">
    <property type="entry name" value="SusD-like_3"/>
    <property type="match status" value="1"/>
</dbReference>
<evidence type="ECO:0000259" key="7">
    <source>
        <dbReference type="Pfam" id="PF14322"/>
    </source>
</evidence>
<organism evidence="8 9">
    <name type="scientific">Chitinophaga niabensis</name>
    <dbReference type="NCBI Taxonomy" id="536979"/>
    <lineage>
        <taxon>Bacteria</taxon>
        <taxon>Pseudomonadati</taxon>
        <taxon>Bacteroidota</taxon>
        <taxon>Chitinophagia</taxon>
        <taxon>Chitinophagales</taxon>
        <taxon>Chitinophagaceae</taxon>
        <taxon>Chitinophaga</taxon>
    </lineage>
</organism>
<evidence type="ECO:0000256" key="3">
    <source>
        <dbReference type="ARBA" id="ARBA00022729"/>
    </source>
</evidence>
<keyword evidence="9" id="KW-1185">Reference proteome</keyword>
<dbReference type="InterPro" id="IPR033985">
    <property type="entry name" value="SusD-like_N"/>
</dbReference>
<reference evidence="8 9" key="1">
    <citation type="submission" date="2016-11" db="EMBL/GenBank/DDBJ databases">
        <authorList>
            <person name="Jaros S."/>
            <person name="Januszkiewicz K."/>
            <person name="Wedrychowicz H."/>
        </authorList>
    </citation>
    <scope>NUCLEOTIDE SEQUENCE [LARGE SCALE GENOMIC DNA]</scope>
    <source>
        <strain evidence="8 9">DSM 24787</strain>
    </source>
</reference>
<feature type="domain" description="RagB/SusD" evidence="6">
    <location>
        <begin position="354"/>
        <end position="483"/>
    </location>
</feature>
<name>A0A1N6J2C1_9BACT</name>
<gene>
    <name evidence="8" type="ORF">SAMN04488055_3567</name>
</gene>
<dbReference type="SUPFAM" id="SSF48452">
    <property type="entry name" value="TPR-like"/>
    <property type="match status" value="1"/>
</dbReference>
<dbReference type="STRING" id="536979.SAMN04488055_3567"/>
<dbReference type="AlphaFoldDB" id="A0A1N6J2C1"/>
<dbReference type="Pfam" id="PF07980">
    <property type="entry name" value="SusD_RagB"/>
    <property type="match status" value="1"/>
</dbReference>
<evidence type="ECO:0000313" key="9">
    <source>
        <dbReference type="Proteomes" id="UP000185003"/>
    </source>
</evidence>
<evidence type="ECO:0000256" key="5">
    <source>
        <dbReference type="ARBA" id="ARBA00023237"/>
    </source>
</evidence>
<dbReference type="PROSITE" id="PS51257">
    <property type="entry name" value="PROKAR_LIPOPROTEIN"/>
    <property type="match status" value="1"/>
</dbReference>
<dbReference type="InterPro" id="IPR011990">
    <property type="entry name" value="TPR-like_helical_dom_sf"/>
</dbReference>
<keyword evidence="3" id="KW-0732">Signal</keyword>
<evidence type="ECO:0000313" key="8">
    <source>
        <dbReference type="EMBL" id="SIO38411.1"/>
    </source>
</evidence>
<dbReference type="EMBL" id="FSRA01000002">
    <property type="protein sequence ID" value="SIO38411.1"/>
    <property type="molecule type" value="Genomic_DNA"/>
</dbReference>
<sequence>MKLYIITGIILLAGCKKYLEEEPKKQASIQTVTQLEALVDNAPIFYEEADITSVYSTDDNEITKDLYKKNPGAFTIDNMQYYVFSVDGLVGAAADALWNAEFKKIFTANLILANIENVTGDQAVRARVKADAYFIRAYSYWVLVNHYCAPYLEANMNSMGLPIKNTIDYTGSLKRATLKETYDFILADIAEAKKTAYDDVDPRRAWRVSQKAISAFMSRYYLFTGDYDKSIEEANKALATTTAKLVDYKTLIPGRSITYANPAVTLNYNELNDWVAAKFLYWSEFYYTRYIYNGSQWFIPSAALLASYDQANDLRYKNLMIPNGGRRFSVVEPATYRYTMFSDGRNAPSGPTVAEVLLNKAEALARKNEAGAAMDAVNILRLKRMSTYIALAATDKNDAIKKVLEERRREMPFVMRWYDIRRFSVNDHPADDIAVTRDFFNVSITGIDVNTPKTYTLDSKRYLLPLNGVEIDASKGQLTQNPY</sequence>
<comment type="subcellular location">
    <subcellularLocation>
        <location evidence="1">Cell outer membrane</location>
    </subcellularLocation>
</comment>
<evidence type="ECO:0000256" key="1">
    <source>
        <dbReference type="ARBA" id="ARBA00004442"/>
    </source>
</evidence>